<protein>
    <recommendedName>
        <fullName evidence="4">Tetratricopeptide repeat protein</fullName>
    </recommendedName>
</protein>
<gene>
    <name evidence="2" type="ORF">QGN29_13545</name>
</gene>
<dbReference type="PANTHER" id="PTHR12558:SF13">
    <property type="entry name" value="CELL DIVISION CYCLE PROTEIN 27 HOMOLOG"/>
    <property type="match status" value="1"/>
</dbReference>
<evidence type="ECO:0000256" key="1">
    <source>
        <dbReference type="SAM" id="Coils"/>
    </source>
</evidence>
<dbReference type="Gene3D" id="1.25.40.10">
    <property type="entry name" value="Tetratricopeptide repeat domain"/>
    <property type="match status" value="1"/>
</dbReference>
<dbReference type="PANTHER" id="PTHR12558">
    <property type="entry name" value="CELL DIVISION CYCLE 16,23,27"/>
    <property type="match status" value="1"/>
</dbReference>
<dbReference type="RefSeq" id="WP_310798407.1">
    <property type="nucleotide sequence ID" value="NZ_CP123872.1"/>
</dbReference>
<reference evidence="2" key="1">
    <citation type="submission" date="2023-04" db="EMBL/GenBank/DDBJ databases">
        <title>Complete genome sequence of Temperatibacter marinus.</title>
        <authorList>
            <person name="Rong J.-C."/>
            <person name="Yi M.-L."/>
            <person name="Zhao Q."/>
        </authorList>
    </citation>
    <scope>NUCLEOTIDE SEQUENCE</scope>
    <source>
        <strain evidence="2">NBRC 110045</strain>
    </source>
</reference>
<dbReference type="EMBL" id="CP123872">
    <property type="protein sequence ID" value="WND02572.1"/>
    <property type="molecule type" value="Genomic_DNA"/>
</dbReference>
<dbReference type="InterPro" id="IPR011990">
    <property type="entry name" value="TPR-like_helical_dom_sf"/>
</dbReference>
<evidence type="ECO:0008006" key="4">
    <source>
        <dbReference type="Google" id="ProtNLM"/>
    </source>
</evidence>
<feature type="coiled-coil region" evidence="1">
    <location>
        <begin position="14"/>
        <end position="41"/>
    </location>
</feature>
<name>A0AA52H9J2_9PROT</name>
<organism evidence="2 3">
    <name type="scientific">Temperatibacter marinus</name>
    <dbReference type="NCBI Taxonomy" id="1456591"/>
    <lineage>
        <taxon>Bacteria</taxon>
        <taxon>Pseudomonadati</taxon>
        <taxon>Pseudomonadota</taxon>
        <taxon>Alphaproteobacteria</taxon>
        <taxon>Kordiimonadales</taxon>
        <taxon>Temperatibacteraceae</taxon>
        <taxon>Temperatibacter</taxon>
    </lineage>
</organism>
<accession>A0AA52H9J2</accession>
<evidence type="ECO:0000313" key="3">
    <source>
        <dbReference type="Proteomes" id="UP001268683"/>
    </source>
</evidence>
<dbReference type="SMART" id="SM00028">
    <property type="entry name" value="TPR"/>
    <property type="match status" value="3"/>
</dbReference>
<dbReference type="SUPFAM" id="SSF53756">
    <property type="entry name" value="UDP-Glycosyltransferase/glycogen phosphorylase"/>
    <property type="match status" value="1"/>
</dbReference>
<keyword evidence="3" id="KW-1185">Reference proteome</keyword>
<keyword evidence="1" id="KW-0175">Coiled coil</keyword>
<proteinExistence type="predicted"/>
<dbReference type="KEGG" id="tmk:QGN29_13545"/>
<evidence type="ECO:0000313" key="2">
    <source>
        <dbReference type="EMBL" id="WND02572.1"/>
    </source>
</evidence>
<dbReference type="AlphaFoldDB" id="A0AA52H9J2"/>
<dbReference type="InterPro" id="IPR019734">
    <property type="entry name" value="TPR_rpt"/>
</dbReference>
<sequence>MPDTSKPMTEIDLNNLSKKEMKALKKRFSKAKNALIAYEQDDYKKSLSLFMDVWDLDPTNTEYLTYIADCLVKLGIRNVAFEVIERCLQVNKPDSDLFMVLGRLAMDMQMHDMSVKLHRLGIEYAPHNVLFYNNLATSLGDLEKFDDSIAFLQEVIQMFPDSALLWNTLAIQVQYRDGYDKSMVFLREAARLDPSLSMIWSNMSIATDDVQEAIDCAKKAVELEASNIEPYIGLAHLLLDQGYLEEGWKYYSYRNSNIRKATKNQSMIYTHNLPEWKGEDLAGKTILVCAEQGIGDEILYGATVKQLIEQAEKVYVGVERRLVSLFQRAFPDATIVSYGTKKHLGFIYRGFPEIDKLMKSGEIKIDCYTPIAEPARYMWNNLETMPVYKGGYLRAAESEIEKWKERLAELPGKINVGIAWRSGNMSASRKVSYAVEEDYLPILSVEGVNFINLQYGDVSEELQRLEEKSGATIHVWDDFDIKADIETNYAIAANLDLIISPGITPGIIGATAGTRTWMFAKRMNYTRLGCDDRIPMFPNARPDVVPFYDEWNKLFQQYREELQEMVKAAS</sequence>
<dbReference type="SUPFAM" id="SSF48452">
    <property type="entry name" value="TPR-like"/>
    <property type="match status" value="2"/>
</dbReference>
<dbReference type="Proteomes" id="UP001268683">
    <property type="component" value="Chromosome"/>
</dbReference>